<dbReference type="PROSITE" id="PS51318">
    <property type="entry name" value="TAT"/>
    <property type="match status" value="1"/>
</dbReference>
<sequence>MSVPSRPHSRRTLLRLALATATSMAVGPLVAASRAGAGHAQPADAARAPEPGFPAEGSVLVLLGTKGGPTPSPLRAAAANALVIDGQPYLIDCGNGVAQQLAKAGIQLPALRDIFVTHHHSDHNADLLNVVWLAWASGLQTPVHLYGPPGIGRMMDAFVEMNAIDIDARMREEGRPAFRPLIQVHEFDRPGSVLKNDQVEVTATLVDHYTLAPAFAYRFQARDRSVVFSGDTRYLPALADFAKDADILVHEVMHLPALKKLLETDDNAPTLLDHLLKSHSTSEQVGRIAAAAGVRMLVLNHFVPGGDASITDAMWSEGARRHYSGPIVVGKDLMRL</sequence>
<dbReference type="CDD" id="cd07719">
    <property type="entry name" value="arylsulfatase_AtsA-like_MBL-fold"/>
    <property type="match status" value="1"/>
</dbReference>
<dbReference type="InterPro" id="IPR036866">
    <property type="entry name" value="RibonucZ/Hydroxyglut_hydro"/>
</dbReference>
<comment type="caution">
    <text evidence="4">The sequence shown here is derived from an EMBL/GenBank/DDBJ whole genome shotgun (WGS) entry which is preliminary data.</text>
</comment>
<dbReference type="OrthoDB" id="9803916at2"/>
<protein>
    <submittedName>
        <fullName evidence="4">MBL fold metallo-hydrolase</fullName>
    </submittedName>
</protein>
<dbReference type="AlphaFoldDB" id="A0A2S7DFA7"/>
<dbReference type="Gene3D" id="3.60.15.10">
    <property type="entry name" value="Ribonuclease Z/Hydroxyacylglutathione hydrolase-like"/>
    <property type="match status" value="1"/>
</dbReference>
<name>A0A2S7DFA7_9XANT</name>
<dbReference type="SMART" id="SM00849">
    <property type="entry name" value="Lactamase_B"/>
    <property type="match status" value="1"/>
</dbReference>
<proteinExistence type="predicted"/>
<dbReference type="Proteomes" id="UP000239865">
    <property type="component" value="Unassembled WGS sequence"/>
</dbReference>
<dbReference type="InterPro" id="IPR001279">
    <property type="entry name" value="Metallo-B-lactamas"/>
</dbReference>
<keyword evidence="1 4" id="KW-0378">Hydrolase</keyword>
<accession>A0A2S7DFA7</accession>
<dbReference type="Pfam" id="PF12706">
    <property type="entry name" value="Lactamase_B_2"/>
    <property type="match status" value="1"/>
</dbReference>
<organism evidence="4 5">
    <name type="scientific">Xanthomonas melonis</name>
    <dbReference type="NCBI Taxonomy" id="56456"/>
    <lineage>
        <taxon>Bacteria</taxon>
        <taxon>Pseudomonadati</taxon>
        <taxon>Pseudomonadota</taxon>
        <taxon>Gammaproteobacteria</taxon>
        <taxon>Lysobacterales</taxon>
        <taxon>Lysobacteraceae</taxon>
        <taxon>Xanthomonas</taxon>
    </lineage>
</organism>
<evidence type="ECO:0000256" key="1">
    <source>
        <dbReference type="ARBA" id="ARBA00022801"/>
    </source>
</evidence>
<evidence type="ECO:0000256" key="2">
    <source>
        <dbReference type="SAM" id="SignalP"/>
    </source>
</evidence>
<dbReference type="EMBL" id="MDEH01000005">
    <property type="protein sequence ID" value="PPU72496.1"/>
    <property type="molecule type" value="Genomic_DNA"/>
</dbReference>
<gene>
    <name evidence="4" type="ORF">XmelCFBP4644_10660</name>
</gene>
<dbReference type="PANTHER" id="PTHR46018:SF2">
    <property type="entry name" value="ZINC PHOSPHODIESTERASE ELAC PROTEIN 1"/>
    <property type="match status" value="1"/>
</dbReference>
<evidence type="ECO:0000313" key="5">
    <source>
        <dbReference type="Proteomes" id="UP000239865"/>
    </source>
</evidence>
<dbReference type="GO" id="GO:0042781">
    <property type="term" value="F:3'-tRNA processing endoribonuclease activity"/>
    <property type="evidence" value="ECO:0007669"/>
    <property type="project" value="TreeGrafter"/>
</dbReference>
<dbReference type="SUPFAM" id="SSF56281">
    <property type="entry name" value="Metallo-hydrolase/oxidoreductase"/>
    <property type="match status" value="1"/>
</dbReference>
<dbReference type="InterPro" id="IPR044094">
    <property type="entry name" value="AtsA-like_MBL-fold"/>
</dbReference>
<keyword evidence="2" id="KW-0732">Signal</keyword>
<reference evidence="4 5" key="1">
    <citation type="submission" date="2016-08" db="EMBL/GenBank/DDBJ databases">
        <authorList>
            <person name="Seilhamer J.J."/>
        </authorList>
    </citation>
    <scope>NUCLEOTIDE SEQUENCE [LARGE SCALE GENOMIC DNA]</scope>
    <source>
        <strain evidence="4 5">CFBP4644</strain>
    </source>
</reference>
<evidence type="ECO:0000313" key="4">
    <source>
        <dbReference type="EMBL" id="PPU72496.1"/>
    </source>
</evidence>
<feature type="signal peptide" evidence="2">
    <location>
        <begin position="1"/>
        <end position="31"/>
    </location>
</feature>
<feature type="chain" id="PRO_5015604489" evidence="2">
    <location>
        <begin position="32"/>
        <end position="336"/>
    </location>
</feature>
<dbReference type="PANTHER" id="PTHR46018">
    <property type="entry name" value="ZINC PHOSPHODIESTERASE ELAC PROTEIN 1"/>
    <property type="match status" value="1"/>
</dbReference>
<dbReference type="InterPro" id="IPR006311">
    <property type="entry name" value="TAT_signal"/>
</dbReference>
<evidence type="ECO:0000259" key="3">
    <source>
        <dbReference type="SMART" id="SM00849"/>
    </source>
</evidence>
<dbReference type="RefSeq" id="WP_104587218.1">
    <property type="nucleotide sequence ID" value="NZ_JAJGQH010000004.1"/>
</dbReference>
<feature type="domain" description="Metallo-beta-lactamase" evidence="3">
    <location>
        <begin position="78"/>
        <end position="279"/>
    </location>
</feature>